<dbReference type="OrthoDB" id="5061070at2759"/>
<dbReference type="Gene3D" id="3.40.50.300">
    <property type="entry name" value="P-loop containing nucleotide triphosphate hydrolases"/>
    <property type="match status" value="1"/>
</dbReference>
<feature type="compositionally biased region" description="Basic and acidic residues" evidence="1">
    <location>
        <begin position="171"/>
        <end position="184"/>
    </location>
</feature>
<dbReference type="InterPro" id="IPR022812">
    <property type="entry name" value="Dynamin"/>
</dbReference>
<gene>
    <name evidence="3" type="ORF">NAPIS_ORF01586</name>
</gene>
<sequence>MDKNTNCLQILKNEKYYLKCGYVGVINKSQTDINNKISFKEIELKEKNWFLNSVYKNLDNIGNKYLVNKVKELFVSRCRDLFPCLKSVICEKICVLEDELKSYEFLWSVDGERILNKGILSGNENILNGKSEILSENRFDKNDSILNGNENKFDENKEILSENEGILNGNKENKLDENKNKSSENKNNNKINSFINMNFISNPIESSLISNSTNLNSITNVNQTSNKNNNQIYNNINKNSNNFNQIYNNINTNSNNSNQIYNSINKNSNTIYNNFKSSTYYNIKYAYYKTLQSLLTPTTSNLTIFKYNHPTITHDLYKIFNTIPTNYDFSTLQNDLKYDQSIFINEEILKKVIKTNMTKILQTTLTLQQQFINTLKTRINSISSPKLPTLSKYFNTLIINQLTKTKINYLITQYCNINTIILNDNTFIKQNSTKGFFTTYINIKNNFKYDMIINYSKWYLNLQINNLRDYVIKLNLFVIQDVFENECFKMINCVCVEQFKDVGKWLGRVESILSELNILYGVCEMI</sequence>
<organism evidence="3 4">
    <name type="scientific">Vairimorpha apis BRL 01</name>
    <dbReference type="NCBI Taxonomy" id="1037528"/>
    <lineage>
        <taxon>Eukaryota</taxon>
        <taxon>Fungi</taxon>
        <taxon>Fungi incertae sedis</taxon>
        <taxon>Microsporidia</taxon>
        <taxon>Nosematidae</taxon>
        <taxon>Vairimorpha</taxon>
    </lineage>
</organism>
<protein>
    <submittedName>
        <fullName evidence="3">Dynamin central region family protein</fullName>
    </submittedName>
</protein>
<feature type="region of interest" description="Disordered" evidence="1">
    <location>
        <begin position="164"/>
        <end position="189"/>
    </location>
</feature>
<dbReference type="PANTHER" id="PTHR11566:SF21">
    <property type="entry name" value="DYNAMIN RELATED PROTEIN 1, ISOFORM A"/>
    <property type="match status" value="1"/>
</dbReference>
<dbReference type="VEuPathDB" id="MicrosporidiaDB:NAPIS_ORF01586"/>
<evidence type="ECO:0000259" key="2">
    <source>
        <dbReference type="Pfam" id="PF01031"/>
    </source>
</evidence>
<dbReference type="GO" id="GO:0003924">
    <property type="term" value="F:GTPase activity"/>
    <property type="evidence" value="ECO:0007669"/>
    <property type="project" value="TreeGrafter"/>
</dbReference>
<accession>T0L8K8</accession>
<dbReference type="InterPro" id="IPR000375">
    <property type="entry name" value="Dynamin_stalk"/>
</dbReference>
<keyword evidence="4" id="KW-1185">Reference proteome</keyword>
<evidence type="ECO:0000313" key="4">
    <source>
        <dbReference type="Proteomes" id="UP000053780"/>
    </source>
</evidence>
<dbReference type="GO" id="GO:0005737">
    <property type="term" value="C:cytoplasm"/>
    <property type="evidence" value="ECO:0007669"/>
    <property type="project" value="TreeGrafter"/>
</dbReference>
<proteinExistence type="predicted"/>
<evidence type="ECO:0000256" key="1">
    <source>
        <dbReference type="SAM" id="MobiDB-lite"/>
    </source>
</evidence>
<dbReference type="GO" id="GO:0005874">
    <property type="term" value="C:microtubule"/>
    <property type="evidence" value="ECO:0007669"/>
    <property type="project" value="TreeGrafter"/>
</dbReference>
<dbReference type="PANTHER" id="PTHR11566">
    <property type="entry name" value="DYNAMIN"/>
    <property type="match status" value="1"/>
</dbReference>
<name>T0L8K8_9MICR</name>
<dbReference type="Pfam" id="PF01031">
    <property type="entry name" value="Dynamin_M"/>
    <property type="match status" value="1"/>
</dbReference>
<feature type="domain" description="Dynamin stalk" evidence="2">
    <location>
        <begin position="6"/>
        <end position="108"/>
    </location>
</feature>
<dbReference type="InterPro" id="IPR027417">
    <property type="entry name" value="P-loop_NTPase"/>
</dbReference>
<reference evidence="3 4" key="1">
    <citation type="journal article" date="2013" name="BMC Genomics">
        <title>Genome sequencing and comparative genomics of honey bee microsporidia, Nosema apis reveal novel insights into host-parasite interactions.</title>
        <authorList>
            <person name="Chen Yp."/>
            <person name="Pettis J.S."/>
            <person name="Zhao Y."/>
            <person name="Liu X."/>
            <person name="Tallon L.J."/>
            <person name="Sadzewicz L.D."/>
            <person name="Li R."/>
            <person name="Zheng H."/>
            <person name="Huang S."/>
            <person name="Zhang X."/>
            <person name="Hamilton M.C."/>
            <person name="Pernal S.F."/>
            <person name="Melathopoulos A.P."/>
            <person name="Yan X."/>
            <person name="Evans J.D."/>
        </authorList>
    </citation>
    <scope>NUCLEOTIDE SEQUENCE [LARGE SCALE GENOMIC DNA]</scope>
    <source>
        <strain evidence="3 4">BRL 01</strain>
    </source>
</reference>
<dbReference type="AlphaFoldDB" id="T0L8K8"/>
<dbReference type="GO" id="GO:0016020">
    <property type="term" value="C:membrane"/>
    <property type="evidence" value="ECO:0007669"/>
    <property type="project" value="TreeGrafter"/>
</dbReference>
<dbReference type="Proteomes" id="UP000053780">
    <property type="component" value="Unassembled WGS sequence"/>
</dbReference>
<dbReference type="GO" id="GO:0008017">
    <property type="term" value="F:microtubule binding"/>
    <property type="evidence" value="ECO:0007669"/>
    <property type="project" value="TreeGrafter"/>
</dbReference>
<dbReference type="HOGENOM" id="CLU_517860_0_0_1"/>
<evidence type="ECO:0000313" key="3">
    <source>
        <dbReference type="EMBL" id="EQB60843.1"/>
    </source>
</evidence>
<dbReference type="EMBL" id="KE647228">
    <property type="protein sequence ID" value="EQB60843.1"/>
    <property type="molecule type" value="Genomic_DNA"/>
</dbReference>